<evidence type="ECO:0000256" key="1">
    <source>
        <dbReference type="SAM" id="MobiDB-lite"/>
    </source>
</evidence>
<evidence type="ECO:0000256" key="2">
    <source>
        <dbReference type="SAM" id="SignalP"/>
    </source>
</evidence>
<proteinExistence type="predicted"/>
<feature type="signal peptide" evidence="2">
    <location>
        <begin position="1"/>
        <end position="19"/>
    </location>
</feature>
<evidence type="ECO:0000313" key="4">
    <source>
        <dbReference type="Proteomes" id="UP001281447"/>
    </source>
</evidence>
<evidence type="ECO:0008006" key="5">
    <source>
        <dbReference type="Google" id="ProtNLM"/>
    </source>
</evidence>
<feature type="region of interest" description="Disordered" evidence="1">
    <location>
        <begin position="25"/>
        <end position="44"/>
    </location>
</feature>
<dbReference type="EMBL" id="JAWDIP010000003">
    <property type="protein sequence ID" value="MDY0395492.1"/>
    <property type="molecule type" value="Genomic_DNA"/>
</dbReference>
<evidence type="ECO:0000313" key="3">
    <source>
        <dbReference type="EMBL" id="MDY0395492.1"/>
    </source>
</evidence>
<dbReference type="Proteomes" id="UP001281447">
    <property type="component" value="Unassembled WGS sequence"/>
</dbReference>
<keyword evidence="2" id="KW-0732">Signal</keyword>
<comment type="caution">
    <text evidence="3">The sequence shown here is derived from an EMBL/GenBank/DDBJ whole genome shotgun (WGS) entry which is preliminary data.</text>
</comment>
<sequence length="44" mass="4881">MKKFLFLLVAALLAAGLVACGEKKISKSDDGSETKTEKRRKNKR</sequence>
<feature type="chain" id="PRO_5046040455" description="Lipoprotein" evidence="2">
    <location>
        <begin position="20"/>
        <end position="44"/>
    </location>
</feature>
<accession>A0ABU5C829</accession>
<protein>
    <recommendedName>
        <fullName evidence="5">Lipoprotein</fullName>
    </recommendedName>
</protein>
<gene>
    <name evidence="3" type="ORF">RWE15_14985</name>
</gene>
<name>A0ABU5C829_9BACI</name>
<organism evidence="3 4">
    <name type="scientific">Tigheibacillus halophilus</name>
    <dbReference type="NCBI Taxonomy" id="361280"/>
    <lineage>
        <taxon>Bacteria</taxon>
        <taxon>Bacillati</taxon>
        <taxon>Bacillota</taxon>
        <taxon>Bacilli</taxon>
        <taxon>Bacillales</taxon>
        <taxon>Bacillaceae</taxon>
        <taxon>Tigheibacillus</taxon>
    </lineage>
</organism>
<dbReference type="PROSITE" id="PS51257">
    <property type="entry name" value="PROKAR_LIPOPROTEIN"/>
    <property type="match status" value="1"/>
</dbReference>
<keyword evidence="4" id="KW-1185">Reference proteome</keyword>
<reference evidence="3 4" key="1">
    <citation type="submission" date="2023-10" db="EMBL/GenBank/DDBJ databases">
        <title>Virgibacillus halophilus 5B73C genome.</title>
        <authorList>
            <person name="Miliotis G."/>
            <person name="Sengupta P."/>
            <person name="Hameed A."/>
            <person name="Chuvochina M."/>
            <person name="Mcdonagh F."/>
            <person name="Simpson A.C."/>
            <person name="Singh N.K."/>
            <person name="Rekha P.D."/>
            <person name="Raman K."/>
            <person name="Hugenholtz P."/>
            <person name="Venkateswaran K."/>
        </authorList>
    </citation>
    <scope>NUCLEOTIDE SEQUENCE [LARGE SCALE GENOMIC DNA]</scope>
    <source>
        <strain evidence="3 4">5B73C</strain>
    </source>
</reference>
<feature type="compositionally biased region" description="Basic and acidic residues" evidence="1">
    <location>
        <begin position="25"/>
        <end position="36"/>
    </location>
</feature>